<feature type="region of interest" description="Disordered" evidence="5">
    <location>
        <begin position="248"/>
        <end position="337"/>
    </location>
</feature>
<dbReference type="InterPro" id="IPR050130">
    <property type="entry name" value="ClpA_ClpB"/>
</dbReference>
<dbReference type="InterPro" id="IPR001270">
    <property type="entry name" value="ClpA/B"/>
</dbReference>
<dbReference type="Proteomes" id="UP000470404">
    <property type="component" value="Unassembled WGS sequence"/>
</dbReference>
<evidence type="ECO:0000256" key="1">
    <source>
        <dbReference type="ARBA" id="ARBA00022741"/>
    </source>
</evidence>
<dbReference type="PRINTS" id="PR00300">
    <property type="entry name" value="CLPPROTEASEA"/>
</dbReference>
<dbReference type="InterPro" id="IPR027417">
    <property type="entry name" value="P-loop_NTPase"/>
</dbReference>
<organism evidence="7 8">
    <name type="scientific">Amycolatopsis rubida</name>
    <dbReference type="NCBI Taxonomy" id="112413"/>
    <lineage>
        <taxon>Bacteria</taxon>
        <taxon>Bacillati</taxon>
        <taxon>Actinomycetota</taxon>
        <taxon>Actinomycetes</taxon>
        <taxon>Pseudonocardiales</taxon>
        <taxon>Pseudonocardiaceae</taxon>
        <taxon>Amycolatopsis</taxon>
    </lineage>
</organism>
<dbReference type="InterPro" id="IPR003593">
    <property type="entry name" value="AAA+_ATPase"/>
</dbReference>
<feature type="compositionally biased region" description="Basic residues" evidence="5">
    <location>
        <begin position="303"/>
        <end position="325"/>
    </location>
</feature>
<dbReference type="CDD" id="cd19499">
    <property type="entry name" value="RecA-like_ClpB_Hsp104-like"/>
    <property type="match status" value="1"/>
</dbReference>
<gene>
    <name evidence="7" type="ORF">G3I59_45225</name>
</gene>
<comment type="subunit">
    <text evidence="4">Homohexamer. The oligomerization is ATP-dependent.</text>
</comment>
<reference evidence="7 8" key="1">
    <citation type="submission" date="2020-01" db="EMBL/GenBank/DDBJ databases">
        <title>Insect and environment-associated Actinomycetes.</title>
        <authorList>
            <person name="Currrie C."/>
            <person name="Chevrette M."/>
            <person name="Carlson C."/>
            <person name="Stubbendieck R."/>
            <person name="Wendt-Pienkowski E."/>
        </authorList>
    </citation>
    <scope>NUCLEOTIDE SEQUENCE [LARGE SCALE GENOMIC DNA]</scope>
    <source>
        <strain evidence="7 8">SID8386</strain>
    </source>
</reference>
<proteinExistence type="predicted"/>
<feature type="compositionally biased region" description="Basic residues" evidence="5">
    <location>
        <begin position="266"/>
        <end position="292"/>
    </location>
</feature>
<dbReference type="InterPro" id="IPR003959">
    <property type="entry name" value="ATPase_AAA_core"/>
</dbReference>
<dbReference type="Gene3D" id="3.40.50.300">
    <property type="entry name" value="P-loop containing nucleotide triphosphate hydrolases"/>
    <property type="match status" value="1"/>
</dbReference>
<dbReference type="SMART" id="SM00382">
    <property type="entry name" value="AAA"/>
    <property type="match status" value="1"/>
</dbReference>
<keyword evidence="3" id="KW-0143">Chaperone</keyword>
<protein>
    <submittedName>
        <fullName evidence="7">AAA domain-containing protein</fullName>
    </submittedName>
</protein>
<evidence type="ECO:0000256" key="3">
    <source>
        <dbReference type="ARBA" id="ARBA00023186"/>
    </source>
</evidence>
<keyword evidence="1" id="KW-0547">Nucleotide-binding</keyword>
<evidence type="ECO:0000256" key="4">
    <source>
        <dbReference type="ARBA" id="ARBA00026057"/>
    </source>
</evidence>
<evidence type="ECO:0000313" key="7">
    <source>
        <dbReference type="EMBL" id="NEC62615.1"/>
    </source>
</evidence>
<dbReference type="EMBL" id="JAAGNC010000215">
    <property type="protein sequence ID" value="NEC62615.1"/>
    <property type="molecule type" value="Genomic_DNA"/>
</dbReference>
<evidence type="ECO:0000256" key="5">
    <source>
        <dbReference type="SAM" id="MobiDB-lite"/>
    </source>
</evidence>
<evidence type="ECO:0000259" key="6">
    <source>
        <dbReference type="SMART" id="SM00382"/>
    </source>
</evidence>
<dbReference type="PANTHER" id="PTHR11638:SF18">
    <property type="entry name" value="HEAT SHOCK PROTEIN 104"/>
    <property type="match status" value="1"/>
</dbReference>
<accession>A0ABX0C711</accession>
<keyword evidence="8" id="KW-1185">Reference proteome</keyword>
<dbReference type="PANTHER" id="PTHR11638">
    <property type="entry name" value="ATP-DEPENDENT CLP PROTEASE"/>
    <property type="match status" value="1"/>
</dbReference>
<comment type="caution">
    <text evidence="7">The sequence shown here is derived from an EMBL/GenBank/DDBJ whole genome shotgun (WGS) entry which is preliminary data.</text>
</comment>
<evidence type="ECO:0000313" key="8">
    <source>
        <dbReference type="Proteomes" id="UP000470404"/>
    </source>
</evidence>
<dbReference type="SUPFAM" id="SSF52540">
    <property type="entry name" value="P-loop containing nucleoside triphosphate hydrolases"/>
    <property type="match status" value="1"/>
</dbReference>
<dbReference type="Pfam" id="PF07724">
    <property type="entry name" value="AAA_2"/>
    <property type="match status" value="1"/>
</dbReference>
<keyword evidence="2" id="KW-0067">ATP-binding</keyword>
<feature type="region of interest" description="Disordered" evidence="5">
    <location>
        <begin position="1"/>
        <end position="49"/>
    </location>
</feature>
<dbReference type="PROSITE" id="PS00871">
    <property type="entry name" value="CLPAB_2"/>
    <property type="match status" value="1"/>
</dbReference>
<evidence type="ECO:0000256" key="2">
    <source>
        <dbReference type="ARBA" id="ARBA00022840"/>
    </source>
</evidence>
<dbReference type="InterPro" id="IPR028299">
    <property type="entry name" value="ClpA/B_CS2"/>
</dbReference>
<name>A0ABX0C711_9PSEU</name>
<feature type="domain" description="AAA+ ATPase" evidence="6">
    <location>
        <begin position="45"/>
        <end position="158"/>
    </location>
</feature>
<sequence length="337" mass="37386">MRPAGPSRTSHHLRSPGCPRAGSAKRGWPPQVREKRSPGTQPDRPSGSFLFLGPTGVGKTELAQALAGDQDSMVRIDLSEYSERHAVSRLIGSLPGYVGADRQLTEPVRRRPHSVVLLDEVEKAHPDLFTVLLQVLDDGRGRTSGFASTVPIMIGNLSSDLAGSSTHGAFGFVQPADELRERLMRRLRASFRPELLNRIDEIVVFRPLEADQLDWITGLLPVRAKRGSHAQGRTVEFTPVRISELGFGPQFGARPAAAGDPATGLRPRRRSAARPHSARSPLRGRRGIRRPAAHRDRFAHPLHSPRPRRARVLRRARDRHSRLPRSRTPPSRPVRCR</sequence>